<dbReference type="Gene3D" id="1.10.1220.10">
    <property type="entry name" value="Met repressor-like"/>
    <property type="match status" value="1"/>
</dbReference>
<dbReference type="InterPro" id="IPR012869">
    <property type="entry name" value="RHH_5"/>
</dbReference>
<organism evidence="2 3">
    <name type="scientific">Crocosphaera chwakensis CCY0110</name>
    <dbReference type="NCBI Taxonomy" id="391612"/>
    <lineage>
        <taxon>Bacteria</taxon>
        <taxon>Bacillati</taxon>
        <taxon>Cyanobacteriota</taxon>
        <taxon>Cyanophyceae</taxon>
        <taxon>Oscillatoriophycideae</taxon>
        <taxon>Chroococcales</taxon>
        <taxon>Aphanothecaceae</taxon>
        <taxon>Crocosphaera</taxon>
        <taxon>Crocosphaera chwakensis</taxon>
    </lineage>
</organism>
<gene>
    <name evidence="2" type="ORF">CY0110_22824</name>
</gene>
<dbReference type="eggNOG" id="ENOG5033ADX">
    <property type="taxonomic scope" value="Bacteria"/>
</dbReference>
<evidence type="ECO:0000313" key="3">
    <source>
        <dbReference type="Proteomes" id="UP000003781"/>
    </source>
</evidence>
<dbReference type="OrthoDB" id="465824at2"/>
<dbReference type="RefSeq" id="WP_008277975.1">
    <property type="nucleotide sequence ID" value="NZ_AAXW01000061.1"/>
</dbReference>
<proteinExistence type="predicted"/>
<comment type="caution">
    <text evidence="2">The sequence shown here is derived from an EMBL/GenBank/DDBJ whole genome shotgun (WGS) entry which is preliminary data.</text>
</comment>
<accession>A3IX71</accession>
<evidence type="ECO:0000313" key="2">
    <source>
        <dbReference type="EMBL" id="EAZ88910.1"/>
    </source>
</evidence>
<dbReference type="GO" id="GO:0006355">
    <property type="term" value="P:regulation of DNA-templated transcription"/>
    <property type="evidence" value="ECO:0007669"/>
    <property type="project" value="InterPro"/>
</dbReference>
<feature type="domain" description="CopG-like ribbon-helix-helix" evidence="1">
    <location>
        <begin position="2"/>
        <end position="44"/>
    </location>
</feature>
<sequence>MSKRINVTLADSVLEDLERWATAQGRPTANLASFLIEIAIKQAKERGELPKSPS</sequence>
<dbReference type="Proteomes" id="UP000003781">
    <property type="component" value="Unassembled WGS sequence"/>
</dbReference>
<keyword evidence="3" id="KW-1185">Reference proteome</keyword>
<dbReference type="AlphaFoldDB" id="A3IX71"/>
<dbReference type="Pfam" id="PF07878">
    <property type="entry name" value="RHH_5"/>
    <property type="match status" value="1"/>
</dbReference>
<dbReference type="InterPro" id="IPR013321">
    <property type="entry name" value="Arc_rbn_hlx_hlx"/>
</dbReference>
<protein>
    <recommendedName>
        <fullName evidence="1">CopG-like ribbon-helix-helix domain-containing protein</fullName>
    </recommendedName>
</protein>
<evidence type="ECO:0000259" key="1">
    <source>
        <dbReference type="Pfam" id="PF07878"/>
    </source>
</evidence>
<reference evidence="2 3" key="1">
    <citation type="submission" date="2007-03" db="EMBL/GenBank/DDBJ databases">
        <authorList>
            <person name="Stal L."/>
            <person name="Ferriera S."/>
            <person name="Johnson J."/>
            <person name="Kravitz S."/>
            <person name="Beeson K."/>
            <person name="Sutton G."/>
            <person name="Rogers Y.-H."/>
            <person name="Friedman R."/>
            <person name="Frazier M."/>
            <person name="Venter J.C."/>
        </authorList>
    </citation>
    <scope>NUCLEOTIDE SEQUENCE [LARGE SCALE GENOMIC DNA]</scope>
    <source>
        <strain evidence="2 3">CCY0110</strain>
    </source>
</reference>
<name>A3IX71_9CHRO</name>
<dbReference type="EMBL" id="AAXW01000061">
    <property type="protein sequence ID" value="EAZ88910.1"/>
    <property type="molecule type" value="Genomic_DNA"/>
</dbReference>